<dbReference type="RefSeq" id="WP_117441383.1">
    <property type="nucleotide sequence ID" value="NZ_QVIA01000060.1"/>
</dbReference>
<dbReference type="Pfam" id="PF14297">
    <property type="entry name" value="Lin1244_N"/>
    <property type="match status" value="1"/>
</dbReference>
<reference evidence="3 4" key="1">
    <citation type="submission" date="2018-08" db="EMBL/GenBank/DDBJ databases">
        <title>A genome reference for cultivated species of the human gut microbiota.</title>
        <authorList>
            <person name="Zou Y."/>
            <person name="Xue W."/>
            <person name="Luo G."/>
        </authorList>
    </citation>
    <scope>NUCLEOTIDE SEQUENCE [LARGE SCALE GENOMIC DNA]</scope>
    <source>
        <strain evidence="3 4">AF19-21</strain>
    </source>
</reference>
<organism evidence="3 4">
    <name type="scientific">Hungatella hathewayi</name>
    <dbReference type="NCBI Taxonomy" id="154046"/>
    <lineage>
        <taxon>Bacteria</taxon>
        <taxon>Bacillati</taxon>
        <taxon>Bacillota</taxon>
        <taxon>Clostridia</taxon>
        <taxon>Lachnospirales</taxon>
        <taxon>Lachnospiraceae</taxon>
        <taxon>Hungatella</taxon>
    </lineage>
</organism>
<evidence type="ECO:0000256" key="1">
    <source>
        <dbReference type="SAM" id="MobiDB-lite"/>
    </source>
</evidence>
<sequence>MARPYKTGLDYFELDCNLDEKIRLIQAEFGLKGFAVVVLLYKDIYAGQGYYMSWDDERLLLFMSENGVAGGDKNLITQVVEACIRRGIFSEELFRKYHILTSRGIQKRYFNAVARRENVETKKEYLIIKVTQKSINVNRNSVNVNRNSVNADKSTQRKEEKRKEENIKADASISNDAEDDGMNPMELLEIWDKEEKSKEKNWNE</sequence>
<accession>A0A3E2WAI0</accession>
<feature type="domain" description="Lin1244/Lin1753-like N-terminal" evidence="2">
    <location>
        <begin position="11"/>
        <end position="105"/>
    </location>
</feature>
<name>A0A3E2WAI0_9FIRM</name>
<evidence type="ECO:0000313" key="4">
    <source>
        <dbReference type="Proteomes" id="UP000261111"/>
    </source>
</evidence>
<gene>
    <name evidence="3" type="ORF">DWX41_22965</name>
</gene>
<dbReference type="PANTHER" id="PTHR39196:SF1">
    <property type="entry name" value="PRIMOSOME, DNAD SUBUNIT"/>
    <property type="match status" value="1"/>
</dbReference>
<dbReference type="PANTHER" id="PTHR39196">
    <property type="entry name" value="PRIMOSOME, DNAD SUBUNIT"/>
    <property type="match status" value="1"/>
</dbReference>
<evidence type="ECO:0000313" key="3">
    <source>
        <dbReference type="EMBL" id="RGC22357.1"/>
    </source>
</evidence>
<feature type="region of interest" description="Disordered" evidence="1">
    <location>
        <begin position="144"/>
        <end position="190"/>
    </location>
</feature>
<feature type="compositionally biased region" description="Basic and acidic residues" evidence="1">
    <location>
        <begin position="154"/>
        <end position="168"/>
    </location>
</feature>
<comment type="caution">
    <text evidence="3">The sequence shown here is derived from an EMBL/GenBank/DDBJ whole genome shotgun (WGS) entry which is preliminary data.</text>
</comment>
<evidence type="ECO:0000259" key="2">
    <source>
        <dbReference type="Pfam" id="PF14297"/>
    </source>
</evidence>
<proteinExistence type="predicted"/>
<dbReference type="InterPro" id="IPR025400">
    <property type="entry name" value="Lin1244/Lin1753-like_N"/>
</dbReference>
<dbReference type="AlphaFoldDB" id="A0A3E2WAI0"/>
<protein>
    <submittedName>
        <fullName evidence="3">DUF4373 domain-containing protein</fullName>
    </submittedName>
</protein>
<dbReference type="Proteomes" id="UP000261111">
    <property type="component" value="Unassembled WGS sequence"/>
</dbReference>
<dbReference type="EMBL" id="QVIA01000060">
    <property type="protein sequence ID" value="RGC22357.1"/>
    <property type="molecule type" value="Genomic_DNA"/>
</dbReference>